<keyword evidence="4" id="KW-1185">Reference proteome</keyword>
<protein>
    <submittedName>
        <fullName evidence="3">Uncharacterized protein</fullName>
    </submittedName>
</protein>
<evidence type="ECO:0000313" key="4">
    <source>
        <dbReference type="Proteomes" id="UP000018144"/>
    </source>
</evidence>
<evidence type="ECO:0000256" key="2">
    <source>
        <dbReference type="SAM" id="SignalP"/>
    </source>
</evidence>
<dbReference type="AlphaFoldDB" id="U4LR80"/>
<evidence type="ECO:0000256" key="1">
    <source>
        <dbReference type="SAM" id="MobiDB-lite"/>
    </source>
</evidence>
<proteinExistence type="predicted"/>
<gene>
    <name evidence="3" type="ORF">PCON_04191</name>
</gene>
<feature type="signal peptide" evidence="2">
    <location>
        <begin position="1"/>
        <end position="18"/>
    </location>
</feature>
<organism evidence="3 4">
    <name type="scientific">Pyronema omphalodes (strain CBS 100304)</name>
    <name type="common">Pyronema confluens</name>
    <dbReference type="NCBI Taxonomy" id="1076935"/>
    <lineage>
        <taxon>Eukaryota</taxon>
        <taxon>Fungi</taxon>
        <taxon>Dikarya</taxon>
        <taxon>Ascomycota</taxon>
        <taxon>Pezizomycotina</taxon>
        <taxon>Pezizomycetes</taxon>
        <taxon>Pezizales</taxon>
        <taxon>Pyronemataceae</taxon>
        <taxon>Pyronema</taxon>
    </lineage>
</organism>
<dbReference type="Proteomes" id="UP000018144">
    <property type="component" value="Unassembled WGS sequence"/>
</dbReference>
<accession>U4LR80</accession>
<name>U4LR80_PYROM</name>
<dbReference type="OrthoDB" id="10324421at2759"/>
<feature type="chain" id="PRO_5004651844" evidence="2">
    <location>
        <begin position="19"/>
        <end position="138"/>
    </location>
</feature>
<sequence length="138" mass="14264">MKLVATTIISLMAILAVAAPSADPAGPKTPPAPGSKDNKDLSPHSKSTSAGAPAGSDCYWIDGKTQKAIYGKWVCCKKEIESGAIKSITCVKHDLWVKLSKPTCPKAHPTATCCPVGKDFTNGQGCNDNPNAGVAGKQ</sequence>
<feature type="region of interest" description="Disordered" evidence="1">
    <location>
        <begin position="22"/>
        <end position="58"/>
    </location>
</feature>
<evidence type="ECO:0000313" key="3">
    <source>
        <dbReference type="EMBL" id="CCX34696.1"/>
    </source>
</evidence>
<dbReference type="EMBL" id="HF936600">
    <property type="protein sequence ID" value="CCX34696.1"/>
    <property type="molecule type" value="Genomic_DNA"/>
</dbReference>
<reference evidence="3 4" key="1">
    <citation type="journal article" date="2013" name="PLoS Genet.">
        <title>The genome and development-dependent transcriptomes of Pyronema confluens: a window into fungal evolution.</title>
        <authorList>
            <person name="Traeger S."/>
            <person name="Altegoer F."/>
            <person name="Freitag M."/>
            <person name="Gabaldon T."/>
            <person name="Kempken F."/>
            <person name="Kumar A."/>
            <person name="Marcet-Houben M."/>
            <person name="Poggeler S."/>
            <person name="Stajich J.E."/>
            <person name="Nowrousian M."/>
        </authorList>
    </citation>
    <scope>NUCLEOTIDE SEQUENCE [LARGE SCALE GENOMIC DNA]</scope>
    <source>
        <strain evidence="4">CBS 100304</strain>
        <tissue evidence="3">Vegetative mycelium</tissue>
    </source>
</reference>
<keyword evidence="2" id="KW-0732">Signal</keyword>